<sequence length="177" mass="20121">MLELYTDRLRLRTIVSSDWDDFLYMSSSKELNQYIRVPQAVSVIRQKFELALTPNSLKEDQRLTLVIESVHSARFVGLASVHNVSETLGQLEVGYMLHNNAQGKGYATEALRALIDWASICHRPHKFIAHCADLNIASTKVLEKCGFLQEGLLRHNWKVGATWLDERFYGLMGPTSV</sequence>
<name>A0ABZ0JUR9_9GAMM</name>
<dbReference type="InterPro" id="IPR000182">
    <property type="entry name" value="GNAT_dom"/>
</dbReference>
<dbReference type="Gene3D" id="3.40.630.30">
    <property type="match status" value="1"/>
</dbReference>
<dbReference type="InterPro" id="IPR051531">
    <property type="entry name" value="N-acetyltransferase"/>
</dbReference>
<evidence type="ECO:0000313" key="2">
    <source>
        <dbReference type="EMBL" id="WOT04057.1"/>
    </source>
</evidence>
<evidence type="ECO:0000313" key="3">
    <source>
        <dbReference type="Proteomes" id="UP001529491"/>
    </source>
</evidence>
<protein>
    <submittedName>
        <fullName evidence="2">GNAT family N-acetyltransferase</fullName>
    </submittedName>
</protein>
<dbReference type="CDD" id="cd04301">
    <property type="entry name" value="NAT_SF"/>
    <property type="match status" value="1"/>
</dbReference>
<dbReference type="PANTHER" id="PTHR43792">
    <property type="entry name" value="GNAT FAMILY, PUTATIVE (AFU_ORTHOLOGUE AFUA_3G00765)-RELATED-RELATED"/>
    <property type="match status" value="1"/>
</dbReference>
<dbReference type="InterPro" id="IPR016181">
    <property type="entry name" value="Acyl_CoA_acyltransferase"/>
</dbReference>
<dbReference type="SUPFAM" id="SSF55729">
    <property type="entry name" value="Acyl-CoA N-acyltransferases (Nat)"/>
    <property type="match status" value="1"/>
</dbReference>
<dbReference type="PROSITE" id="PS51186">
    <property type="entry name" value="GNAT"/>
    <property type="match status" value="1"/>
</dbReference>
<dbReference type="PANTHER" id="PTHR43792:SF1">
    <property type="entry name" value="N-ACETYLTRANSFERASE DOMAIN-CONTAINING PROTEIN"/>
    <property type="match status" value="1"/>
</dbReference>
<organism evidence="2 3">
    <name type="scientific">Shewanella youngdeokensis</name>
    <dbReference type="NCBI Taxonomy" id="2999068"/>
    <lineage>
        <taxon>Bacteria</taxon>
        <taxon>Pseudomonadati</taxon>
        <taxon>Pseudomonadota</taxon>
        <taxon>Gammaproteobacteria</taxon>
        <taxon>Alteromonadales</taxon>
        <taxon>Shewanellaceae</taxon>
        <taxon>Shewanella</taxon>
    </lineage>
</organism>
<dbReference type="Pfam" id="PF13302">
    <property type="entry name" value="Acetyltransf_3"/>
    <property type="match status" value="1"/>
</dbReference>
<dbReference type="EMBL" id="CP136522">
    <property type="protein sequence ID" value="WOT04057.1"/>
    <property type="molecule type" value="Genomic_DNA"/>
</dbReference>
<keyword evidence="3" id="KW-1185">Reference proteome</keyword>
<dbReference type="Proteomes" id="UP001529491">
    <property type="component" value="Chromosome"/>
</dbReference>
<accession>A0ABZ0JUR9</accession>
<evidence type="ECO:0000259" key="1">
    <source>
        <dbReference type="PROSITE" id="PS51186"/>
    </source>
</evidence>
<gene>
    <name evidence="2" type="ORF">RGE70_12010</name>
</gene>
<dbReference type="RefSeq" id="WP_310471687.1">
    <property type="nucleotide sequence ID" value="NZ_CP136522.1"/>
</dbReference>
<feature type="domain" description="N-acetyltransferase" evidence="1">
    <location>
        <begin position="9"/>
        <end position="169"/>
    </location>
</feature>
<reference evidence="2 3" key="1">
    <citation type="submission" date="2023-10" db="EMBL/GenBank/DDBJ databases">
        <title>Complete genome sequence of Shewanella sp. DAU334.</title>
        <authorList>
            <person name="Lee Y.-S."/>
            <person name="Jeong H.-R."/>
            <person name="Hwang E.-J."/>
            <person name="Choi Y.-L."/>
            <person name="Kim G.-D."/>
        </authorList>
    </citation>
    <scope>NUCLEOTIDE SEQUENCE [LARGE SCALE GENOMIC DNA]</scope>
    <source>
        <strain evidence="2 3">DAU334</strain>
    </source>
</reference>
<proteinExistence type="predicted"/>